<name>A0A9N9JGT8_9GLOM</name>
<feature type="transmembrane region" description="Helical" evidence="1">
    <location>
        <begin position="75"/>
        <end position="92"/>
    </location>
</feature>
<feature type="transmembrane region" description="Helical" evidence="1">
    <location>
        <begin position="32"/>
        <end position="54"/>
    </location>
</feature>
<reference evidence="2" key="1">
    <citation type="submission" date="2021-06" db="EMBL/GenBank/DDBJ databases">
        <authorList>
            <person name="Kallberg Y."/>
            <person name="Tangrot J."/>
            <person name="Rosling A."/>
        </authorList>
    </citation>
    <scope>NUCLEOTIDE SEQUENCE</scope>
    <source>
        <strain evidence="2">CL551</strain>
    </source>
</reference>
<feature type="transmembrane region" description="Helical" evidence="1">
    <location>
        <begin position="98"/>
        <end position="117"/>
    </location>
</feature>
<evidence type="ECO:0000313" key="2">
    <source>
        <dbReference type="EMBL" id="CAG8781275.1"/>
    </source>
</evidence>
<gene>
    <name evidence="2" type="ORF">AMORRO_LOCUS17334</name>
</gene>
<dbReference type="Proteomes" id="UP000789342">
    <property type="component" value="Unassembled WGS sequence"/>
</dbReference>
<feature type="non-terminal residue" evidence="2">
    <location>
        <position position="164"/>
    </location>
</feature>
<dbReference type="EMBL" id="CAJVPV010052944">
    <property type="protein sequence ID" value="CAG8781275.1"/>
    <property type="molecule type" value="Genomic_DNA"/>
</dbReference>
<keyword evidence="3" id="KW-1185">Reference proteome</keyword>
<organism evidence="2 3">
    <name type="scientific">Acaulospora morrowiae</name>
    <dbReference type="NCBI Taxonomy" id="94023"/>
    <lineage>
        <taxon>Eukaryota</taxon>
        <taxon>Fungi</taxon>
        <taxon>Fungi incertae sedis</taxon>
        <taxon>Mucoromycota</taxon>
        <taxon>Glomeromycotina</taxon>
        <taxon>Glomeromycetes</taxon>
        <taxon>Diversisporales</taxon>
        <taxon>Acaulosporaceae</taxon>
        <taxon>Acaulospora</taxon>
    </lineage>
</organism>
<evidence type="ECO:0000256" key="1">
    <source>
        <dbReference type="SAM" id="Phobius"/>
    </source>
</evidence>
<keyword evidence="1" id="KW-0472">Membrane</keyword>
<keyword evidence="1" id="KW-0812">Transmembrane</keyword>
<proteinExistence type="predicted"/>
<comment type="caution">
    <text evidence="2">The sequence shown here is derived from an EMBL/GenBank/DDBJ whole genome shotgun (WGS) entry which is preliminary data.</text>
</comment>
<protein>
    <submittedName>
        <fullName evidence="2">15836_t:CDS:1</fullName>
    </submittedName>
</protein>
<keyword evidence="1" id="KW-1133">Transmembrane helix</keyword>
<sequence>SKPTFFMFPLSSVFITLYYVTADQSIIDTIRHTLQVLIIFFTTWTVIGLIKAWTVTMKDSKNKKLQTQLVVSSRIAYGFTTLFGIACMLLTFPSARELGASLLASASVVAVLVGFAAKSSLEAIMGLPSSHSDKNNLIASLQIALTQPLILGDWVVIDDCHGIV</sequence>
<evidence type="ECO:0000313" key="3">
    <source>
        <dbReference type="Proteomes" id="UP000789342"/>
    </source>
</evidence>
<feature type="non-terminal residue" evidence="2">
    <location>
        <position position="1"/>
    </location>
</feature>
<dbReference type="AlphaFoldDB" id="A0A9N9JGT8"/>
<accession>A0A9N9JGT8</accession>
<dbReference type="OrthoDB" id="2114051at2759"/>
<dbReference type="Gene3D" id="1.10.287.1260">
    <property type="match status" value="1"/>
</dbReference>